<name>A0ABR4P6J6_9HELO</name>
<keyword evidence="2" id="KW-1185">Reference proteome</keyword>
<reference evidence="1 2" key="1">
    <citation type="submission" date="2024-06" db="EMBL/GenBank/DDBJ databases">
        <title>Complete genome of Phlyctema vagabunda strain 19-DSS-EL-015.</title>
        <authorList>
            <person name="Fiorenzani C."/>
        </authorList>
    </citation>
    <scope>NUCLEOTIDE SEQUENCE [LARGE SCALE GENOMIC DNA]</scope>
    <source>
        <strain evidence="1 2">19-DSS-EL-015</strain>
    </source>
</reference>
<gene>
    <name evidence="1" type="ORF">PVAG01_09013</name>
</gene>
<dbReference type="EMBL" id="JBFCZG010000008">
    <property type="protein sequence ID" value="KAL3418792.1"/>
    <property type="molecule type" value="Genomic_DNA"/>
</dbReference>
<comment type="caution">
    <text evidence="1">The sequence shown here is derived from an EMBL/GenBank/DDBJ whole genome shotgun (WGS) entry which is preliminary data.</text>
</comment>
<evidence type="ECO:0000313" key="2">
    <source>
        <dbReference type="Proteomes" id="UP001629113"/>
    </source>
</evidence>
<evidence type="ECO:0008006" key="3">
    <source>
        <dbReference type="Google" id="ProtNLM"/>
    </source>
</evidence>
<dbReference type="InterPro" id="IPR013783">
    <property type="entry name" value="Ig-like_fold"/>
</dbReference>
<sequence>MNQPQLLATDTNDTSAVVCVYIDPSDDDDDNSTSLIGQQIAVASYTNPTGGPATWSRLMAYLKVKIPILIANGINGPDSTVDSSWTDVITRGTASGGAVVASIPSSMTEITIGGLAPGTANAFHVCVVGGSGNVDPASPTASTTTGALPCEHTVTITDALPEAASTVYKANILVPDAFVRLYIWDSVHCDLSTDPGWPTNFVVDNFVCTHYLVEDTQLYRYSGMIPSGPTAAPWAWTSLGAITLDITGYTYTWTLPIGTSTTDTSSSFRRRAIIP</sequence>
<evidence type="ECO:0000313" key="1">
    <source>
        <dbReference type="EMBL" id="KAL3418792.1"/>
    </source>
</evidence>
<accession>A0ABR4P6J6</accession>
<proteinExistence type="predicted"/>
<protein>
    <recommendedName>
        <fullName evidence="3">Fibronectin type-III domain-containing protein</fullName>
    </recommendedName>
</protein>
<dbReference type="Proteomes" id="UP001629113">
    <property type="component" value="Unassembled WGS sequence"/>
</dbReference>
<dbReference type="Gene3D" id="2.60.40.10">
    <property type="entry name" value="Immunoglobulins"/>
    <property type="match status" value="1"/>
</dbReference>
<organism evidence="1 2">
    <name type="scientific">Phlyctema vagabunda</name>
    <dbReference type="NCBI Taxonomy" id="108571"/>
    <lineage>
        <taxon>Eukaryota</taxon>
        <taxon>Fungi</taxon>
        <taxon>Dikarya</taxon>
        <taxon>Ascomycota</taxon>
        <taxon>Pezizomycotina</taxon>
        <taxon>Leotiomycetes</taxon>
        <taxon>Helotiales</taxon>
        <taxon>Dermateaceae</taxon>
        <taxon>Phlyctema</taxon>
    </lineage>
</organism>